<dbReference type="Gene3D" id="1.10.390.10">
    <property type="entry name" value="Neutral Protease Domain 2"/>
    <property type="match status" value="1"/>
</dbReference>
<evidence type="ECO:0000256" key="1">
    <source>
        <dbReference type="SAM" id="MobiDB-lite"/>
    </source>
</evidence>
<feature type="region of interest" description="Disordered" evidence="1">
    <location>
        <begin position="356"/>
        <end position="376"/>
    </location>
</feature>
<proteinExistence type="predicted"/>
<dbReference type="InterPro" id="IPR007963">
    <property type="entry name" value="Peptidase_M61_catalytic"/>
</dbReference>
<protein>
    <submittedName>
        <fullName evidence="3">Peptidase M61 domain-containing protein</fullName>
    </submittedName>
</protein>
<dbReference type="AlphaFoldDB" id="T1APM3"/>
<dbReference type="Gene3D" id="2.30.42.10">
    <property type="match status" value="1"/>
</dbReference>
<evidence type="ECO:0000259" key="2">
    <source>
        <dbReference type="PROSITE" id="PS50106"/>
    </source>
</evidence>
<dbReference type="SMART" id="SM00228">
    <property type="entry name" value="PDZ"/>
    <property type="match status" value="1"/>
</dbReference>
<organism evidence="3">
    <name type="scientific">mine drainage metagenome</name>
    <dbReference type="NCBI Taxonomy" id="410659"/>
    <lineage>
        <taxon>unclassified sequences</taxon>
        <taxon>metagenomes</taxon>
        <taxon>ecological metagenomes</taxon>
    </lineage>
</organism>
<evidence type="ECO:0000313" key="3">
    <source>
        <dbReference type="EMBL" id="EQD62531.1"/>
    </source>
</evidence>
<gene>
    <name evidence="3" type="ORF">B1B_07209</name>
</gene>
<dbReference type="InterPro" id="IPR027268">
    <property type="entry name" value="Peptidase_M4/M1_CTD_sf"/>
</dbReference>
<dbReference type="PROSITE" id="PS50106">
    <property type="entry name" value="PDZ"/>
    <property type="match status" value="1"/>
</dbReference>
<dbReference type="Pfam" id="PF05299">
    <property type="entry name" value="Peptidase_M61"/>
    <property type="match status" value="1"/>
</dbReference>
<reference evidence="3" key="1">
    <citation type="submission" date="2013-08" db="EMBL/GenBank/DDBJ databases">
        <authorList>
            <person name="Mendez C."/>
            <person name="Richter M."/>
            <person name="Ferrer M."/>
            <person name="Sanchez J."/>
        </authorList>
    </citation>
    <scope>NUCLEOTIDE SEQUENCE</scope>
</reference>
<name>T1APM3_9ZZZZ</name>
<dbReference type="SUPFAM" id="SSF50156">
    <property type="entry name" value="PDZ domain-like"/>
    <property type="match status" value="1"/>
</dbReference>
<sequence>SLRGGLEHRNSTSIVLPRWGFRPRSAYERFLALTCHEYFHLFNVKRIHPAALGPFDYNRENYTRLLWAMEGTTDYYAGLLLRRAGLFTPARYLARLGEQVKRHLETPGRAHQSLEEASFDTWIDHYRPFEETRNQSVNYYLKGALVSLALDLHLRHETANARSLDHVLRRLWQEYGQQERGIPEGAYPGEVEAATGVPVGEFFSRYVEGTEELELPRFFRYAGFRLEPRESPPGDGEEPAEPAGHLGLELKRQGDRAQVTVALEGGPGARAGLTPGDELVALDGNRLTYEGVKDGLSRYAPGETVSVSFFRRGSLRELPVTLGRAPPEKWTVVAVPDALPGERQIAEDWLKTPWEELARLRPGAPRKGDPGPRHPP</sequence>
<feature type="domain" description="PDZ" evidence="2">
    <location>
        <begin position="244"/>
        <end position="290"/>
    </location>
</feature>
<feature type="compositionally biased region" description="Basic and acidic residues" evidence="1">
    <location>
        <begin position="366"/>
        <end position="376"/>
    </location>
</feature>
<feature type="non-terminal residue" evidence="3">
    <location>
        <position position="1"/>
    </location>
</feature>
<dbReference type="InterPro" id="IPR001478">
    <property type="entry name" value="PDZ"/>
</dbReference>
<accession>T1APM3</accession>
<reference evidence="3" key="2">
    <citation type="journal article" date="2014" name="ISME J.">
        <title>Microbial stratification in low pH oxic and suboxic macroscopic growths along an acid mine drainage.</title>
        <authorList>
            <person name="Mendez-Garcia C."/>
            <person name="Mesa V."/>
            <person name="Sprenger R.R."/>
            <person name="Richter M."/>
            <person name="Diez M.S."/>
            <person name="Solano J."/>
            <person name="Bargiela R."/>
            <person name="Golyshina O.V."/>
            <person name="Manteca A."/>
            <person name="Ramos J.L."/>
            <person name="Gallego J.R."/>
            <person name="Llorente I."/>
            <person name="Martins Dos Santos V.A."/>
            <person name="Jensen O.N."/>
            <person name="Pelaez A.I."/>
            <person name="Sanchez J."/>
            <person name="Ferrer M."/>
        </authorList>
    </citation>
    <scope>NUCLEOTIDE SEQUENCE</scope>
</reference>
<dbReference type="EMBL" id="AUZY01004590">
    <property type="protein sequence ID" value="EQD62531.1"/>
    <property type="molecule type" value="Genomic_DNA"/>
</dbReference>
<dbReference type="SUPFAM" id="SSF55486">
    <property type="entry name" value="Metalloproteases ('zincins'), catalytic domain"/>
    <property type="match status" value="1"/>
</dbReference>
<comment type="caution">
    <text evidence="3">The sequence shown here is derived from an EMBL/GenBank/DDBJ whole genome shotgun (WGS) entry which is preliminary data.</text>
</comment>
<dbReference type="InterPro" id="IPR036034">
    <property type="entry name" value="PDZ_sf"/>
</dbReference>